<evidence type="ECO:0000313" key="3">
    <source>
        <dbReference type="EMBL" id="KAF5785399.1"/>
    </source>
</evidence>
<reference evidence="4" key="2">
    <citation type="submission" date="2017-02" db="EMBL/GenBank/DDBJ databases">
        <title>Sunflower complete genome.</title>
        <authorList>
            <person name="Langlade N."/>
            <person name="Munos S."/>
        </authorList>
    </citation>
    <scope>NUCLEOTIDE SEQUENCE [LARGE SCALE GENOMIC DNA]</scope>
    <source>
        <tissue evidence="4">Leaves</tissue>
    </source>
</reference>
<sequence length="464" mass="53854">MNMLSIIISYPSLGFFIVSTLVYIVCRRHYYFIYDHRLLFVVGLMFSRSLTYYAIVEMLMWYLTDHEVSFVRSTVLSNIQESLSSLFVIFMAHSADSFVGRFRTLLFSTTAFISGVMLLLIFNPYDVTWLIVILVVLLALGKSGDRLLENILTDLVNEVDKSEGRNKKRSHARATIWRRVAHVSGAISATMWVAPYSLGSTHTSWNFAFLVCLISLTVTLMIFCKGHSVYHQGELIHRPIQIFFRVVRARLQKLLRSKSRCSTQERSLERKPGNEGSQQEHGDNCYKEDVKWTRFRRNQKLQIGVGVLCSFLSCVFAWQLEVNRVKELRNLGSGVNEYIETSISFLWLVPQFFMLGCMEGLTEKGMLKFYVSQVDKQVQNYGEEYMEIVWCLGQLVNTSLMLTLRRQLGWFNEGTNDETRLDMYYLVLVCVCSVNLIIYTCVAIWFYKDKKQDHNSSHDLHQHD</sequence>
<feature type="transmembrane region" description="Helical" evidence="2">
    <location>
        <begin position="176"/>
        <end position="198"/>
    </location>
</feature>
<gene>
    <name evidence="4" type="ORF">HannXRQ_Chr10g0287451</name>
    <name evidence="3" type="ORF">HanXRQr2_Chr10g0428201</name>
</gene>
<feature type="transmembrane region" description="Helical" evidence="2">
    <location>
        <begin position="6"/>
        <end position="26"/>
    </location>
</feature>
<dbReference type="GO" id="GO:0016020">
    <property type="term" value="C:membrane"/>
    <property type="evidence" value="ECO:0000318"/>
    <property type="project" value="GO_Central"/>
</dbReference>
<comment type="similarity">
    <text evidence="1">Belongs to the major facilitator superfamily. Phosphate:H(+) symporter (TC 2.A.1.9) family.</text>
</comment>
<evidence type="ECO:0000313" key="4">
    <source>
        <dbReference type="EMBL" id="OTG10429.1"/>
    </source>
</evidence>
<keyword evidence="2" id="KW-0812">Transmembrane</keyword>
<dbReference type="InterPro" id="IPR036259">
    <property type="entry name" value="MFS_trans_sf"/>
</dbReference>
<name>A0A251TI28_HELAN</name>
<dbReference type="Gene3D" id="1.20.1250.20">
    <property type="entry name" value="MFS general substrate transporter like domains"/>
    <property type="match status" value="2"/>
</dbReference>
<feature type="transmembrane region" description="Helical" evidence="2">
    <location>
        <begin position="38"/>
        <end position="63"/>
    </location>
</feature>
<evidence type="ECO:0000256" key="1">
    <source>
        <dbReference type="ARBA" id="ARBA00044504"/>
    </source>
</evidence>
<feature type="transmembrane region" description="Helical" evidence="2">
    <location>
        <begin position="301"/>
        <end position="318"/>
    </location>
</feature>
<reference evidence="3" key="3">
    <citation type="submission" date="2020-06" db="EMBL/GenBank/DDBJ databases">
        <title>Helianthus annuus Genome sequencing and assembly Release 2.</title>
        <authorList>
            <person name="Gouzy J."/>
            <person name="Langlade N."/>
            <person name="Munos S."/>
        </authorList>
    </citation>
    <scope>NUCLEOTIDE SEQUENCE</scope>
    <source>
        <tissue evidence="3">Leaves</tissue>
    </source>
</reference>
<dbReference type="GO" id="GO:0055085">
    <property type="term" value="P:transmembrane transport"/>
    <property type="evidence" value="ECO:0000318"/>
    <property type="project" value="GO_Central"/>
</dbReference>
<evidence type="ECO:0000256" key="2">
    <source>
        <dbReference type="SAM" id="Phobius"/>
    </source>
</evidence>
<reference evidence="3 5" key="1">
    <citation type="journal article" date="2017" name="Nature">
        <title>The sunflower genome provides insights into oil metabolism, flowering and Asterid evolution.</title>
        <authorList>
            <person name="Badouin H."/>
            <person name="Gouzy J."/>
            <person name="Grassa C.J."/>
            <person name="Murat F."/>
            <person name="Staton S.E."/>
            <person name="Cottret L."/>
            <person name="Lelandais-Briere C."/>
            <person name="Owens G.L."/>
            <person name="Carrere S."/>
            <person name="Mayjonade B."/>
            <person name="Legrand L."/>
            <person name="Gill N."/>
            <person name="Kane N.C."/>
            <person name="Bowers J.E."/>
            <person name="Hubner S."/>
            <person name="Bellec A."/>
            <person name="Berard A."/>
            <person name="Berges H."/>
            <person name="Blanchet N."/>
            <person name="Boniface M.C."/>
            <person name="Brunel D."/>
            <person name="Catrice O."/>
            <person name="Chaidir N."/>
            <person name="Claudel C."/>
            <person name="Donnadieu C."/>
            <person name="Faraut T."/>
            <person name="Fievet G."/>
            <person name="Helmstetter N."/>
            <person name="King M."/>
            <person name="Knapp S.J."/>
            <person name="Lai Z."/>
            <person name="Le Paslier M.C."/>
            <person name="Lippi Y."/>
            <person name="Lorenzon L."/>
            <person name="Mandel J.R."/>
            <person name="Marage G."/>
            <person name="Marchand G."/>
            <person name="Marquand E."/>
            <person name="Bret-Mestries E."/>
            <person name="Morien E."/>
            <person name="Nambeesan S."/>
            <person name="Nguyen T."/>
            <person name="Pegot-Espagnet P."/>
            <person name="Pouilly N."/>
            <person name="Raftis F."/>
            <person name="Sallet E."/>
            <person name="Schiex T."/>
            <person name="Thomas J."/>
            <person name="Vandecasteele C."/>
            <person name="Vares D."/>
            <person name="Vear F."/>
            <person name="Vautrin S."/>
            <person name="Crespi M."/>
            <person name="Mangin B."/>
            <person name="Burke J.M."/>
            <person name="Salse J."/>
            <person name="Munos S."/>
            <person name="Vincourt P."/>
            <person name="Rieseberg L.H."/>
            <person name="Langlade N.B."/>
        </authorList>
    </citation>
    <scope>NUCLEOTIDE SEQUENCE [LARGE SCALE GENOMIC DNA]</scope>
    <source>
        <strain evidence="5">cv. SF193</strain>
        <tissue evidence="3">Leaves</tissue>
    </source>
</reference>
<keyword evidence="5" id="KW-1185">Reference proteome</keyword>
<dbReference type="GO" id="GO:0022857">
    <property type="term" value="F:transmembrane transporter activity"/>
    <property type="evidence" value="ECO:0000318"/>
    <property type="project" value="GO_Central"/>
</dbReference>
<dbReference type="InParanoid" id="A0A251TI28"/>
<dbReference type="Gramene" id="mRNA:HanXRQr2_Chr10g0428201">
    <property type="protein sequence ID" value="mRNA:HanXRQr2_Chr10g0428201"/>
    <property type="gene ID" value="HanXRQr2_Chr10g0428201"/>
</dbReference>
<organism evidence="4 5">
    <name type="scientific">Helianthus annuus</name>
    <name type="common">Common sunflower</name>
    <dbReference type="NCBI Taxonomy" id="4232"/>
    <lineage>
        <taxon>Eukaryota</taxon>
        <taxon>Viridiplantae</taxon>
        <taxon>Streptophyta</taxon>
        <taxon>Embryophyta</taxon>
        <taxon>Tracheophyta</taxon>
        <taxon>Spermatophyta</taxon>
        <taxon>Magnoliopsida</taxon>
        <taxon>eudicotyledons</taxon>
        <taxon>Gunneridae</taxon>
        <taxon>Pentapetalae</taxon>
        <taxon>asterids</taxon>
        <taxon>campanulids</taxon>
        <taxon>Asterales</taxon>
        <taxon>Asteraceae</taxon>
        <taxon>Asteroideae</taxon>
        <taxon>Heliantheae alliance</taxon>
        <taxon>Heliantheae</taxon>
        <taxon>Helianthus</taxon>
    </lineage>
</organism>
<dbReference type="OMA" id="FIEVIAM"/>
<feature type="transmembrane region" description="Helical" evidence="2">
    <location>
        <begin position="204"/>
        <end position="224"/>
    </location>
</feature>
<feature type="transmembrane region" description="Helical" evidence="2">
    <location>
        <begin position="338"/>
        <end position="358"/>
    </location>
</feature>
<dbReference type="PANTHER" id="PTHR11654">
    <property type="entry name" value="OLIGOPEPTIDE TRANSPORTER-RELATED"/>
    <property type="match status" value="1"/>
</dbReference>
<protein>
    <submittedName>
        <fullName evidence="3">Proton-dependent oligopeptide transporter family, MFS transporter superfamily</fullName>
    </submittedName>
    <submittedName>
        <fullName evidence="4">Putative proton-dependent oligopeptide transporter family</fullName>
    </submittedName>
</protein>
<dbReference type="SUPFAM" id="SSF103473">
    <property type="entry name" value="MFS general substrate transporter"/>
    <property type="match status" value="1"/>
</dbReference>
<proteinExistence type="inferred from homology"/>
<feature type="transmembrane region" description="Helical" evidence="2">
    <location>
        <begin position="424"/>
        <end position="447"/>
    </location>
</feature>
<evidence type="ECO:0000313" key="5">
    <source>
        <dbReference type="Proteomes" id="UP000215914"/>
    </source>
</evidence>
<accession>A0A251TI28</accession>
<dbReference type="EMBL" id="MNCJ02000325">
    <property type="protein sequence ID" value="KAF5785399.1"/>
    <property type="molecule type" value="Genomic_DNA"/>
</dbReference>
<dbReference type="EMBL" id="CM007899">
    <property type="protein sequence ID" value="OTG10429.1"/>
    <property type="molecule type" value="Genomic_DNA"/>
</dbReference>
<keyword evidence="2" id="KW-0472">Membrane</keyword>
<keyword evidence="2" id="KW-1133">Transmembrane helix</keyword>
<feature type="transmembrane region" description="Helical" evidence="2">
    <location>
        <begin position="127"/>
        <end position="144"/>
    </location>
</feature>
<dbReference type="Proteomes" id="UP000215914">
    <property type="component" value="Chromosome 10"/>
</dbReference>
<dbReference type="AlphaFoldDB" id="A0A251TI28"/>